<evidence type="ECO:0000256" key="1">
    <source>
        <dbReference type="ARBA" id="ARBA00004141"/>
    </source>
</evidence>
<evidence type="ECO:0000256" key="7">
    <source>
        <dbReference type="ARBA" id="ARBA00023053"/>
    </source>
</evidence>
<dbReference type="InterPro" id="IPR001873">
    <property type="entry name" value="ENaC"/>
</dbReference>
<keyword evidence="9 13" id="KW-0472">Membrane</keyword>
<keyword evidence="7" id="KW-0915">Sodium</keyword>
<dbReference type="PANTHER" id="PTHR11690:SF240">
    <property type="entry name" value="PICKPOCKET 25-RELATED"/>
    <property type="match status" value="1"/>
</dbReference>
<keyword evidence="5 12" id="KW-0812">Transmembrane</keyword>
<evidence type="ECO:0000256" key="3">
    <source>
        <dbReference type="ARBA" id="ARBA00022448"/>
    </source>
</evidence>
<name>A0A921ZP39_MANSE</name>
<evidence type="ECO:0000256" key="13">
    <source>
        <dbReference type="SAM" id="Phobius"/>
    </source>
</evidence>
<keyword evidence="15" id="KW-1185">Reference proteome</keyword>
<comment type="caution">
    <text evidence="14">The sequence shown here is derived from an EMBL/GenBank/DDBJ whole genome shotgun (WGS) entry which is preliminary data.</text>
</comment>
<comment type="subcellular location">
    <subcellularLocation>
        <location evidence="1">Membrane</location>
        <topology evidence="1">Multi-pass membrane protein</topology>
    </subcellularLocation>
</comment>
<keyword evidence="11 12" id="KW-0407">Ion channel</keyword>
<keyword evidence="10 12" id="KW-0739">Sodium transport</keyword>
<evidence type="ECO:0000256" key="6">
    <source>
        <dbReference type="ARBA" id="ARBA00022989"/>
    </source>
</evidence>
<evidence type="ECO:0000256" key="5">
    <source>
        <dbReference type="ARBA" id="ARBA00022692"/>
    </source>
</evidence>
<evidence type="ECO:0000256" key="11">
    <source>
        <dbReference type="ARBA" id="ARBA00023303"/>
    </source>
</evidence>
<protein>
    <recommendedName>
        <fullName evidence="16">Sodium channel protein Nach</fullName>
    </recommendedName>
</protein>
<keyword evidence="8 12" id="KW-0406">Ion transport</keyword>
<dbReference type="EMBL" id="JH668670">
    <property type="protein sequence ID" value="KAG6460442.1"/>
    <property type="molecule type" value="Genomic_DNA"/>
</dbReference>
<keyword evidence="4 12" id="KW-0894">Sodium channel</keyword>
<dbReference type="Proteomes" id="UP000791440">
    <property type="component" value="Unassembled WGS sequence"/>
</dbReference>
<reference evidence="14" key="2">
    <citation type="submission" date="2020-12" db="EMBL/GenBank/DDBJ databases">
        <authorList>
            <person name="Kanost M."/>
        </authorList>
    </citation>
    <scope>NUCLEOTIDE SEQUENCE</scope>
</reference>
<evidence type="ECO:0000313" key="14">
    <source>
        <dbReference type="EMBL" id="KAG6460442.1"/>
    </source>
</evidence>
<dbReference type="GO" id="GO:0015280">
    <property type="term" value="F:ligand-gated sodium channel activity"/>
    <property type="evidence" value="ECO:0007669"/>
    <property type="project" value="TreeGrafter"/>
</dbReference>
<keyword evidence="6 13" id="KW-1133">Transmembrane helix</keyword>
<evidence type="ECO:0000313" key="15">
    <source>
        <dbReference type="Proteomes" id="UP000791440"/>
    </source>
</evidence>
<keyword evidence="3 12" id="KW-0813">Transport</keyword>
<dbReference type="Gene3D" id="1.10.287.820">
    <property type="entry name" value="Acid-sensing ion channel domain"/>
    <property type="match status" value="1"/>
</dbReference>
<organism evidence="14 15">
    <name type="scientific">Manduca sexta</name>
    <name type="common">Tobacco hawkmoth</name>
    <name type="synonym">Tobacco hornworm</name>
    <dbReference type="NCBI Taxonomy" id="7130"/>
    <lineage>
        <taxon>Eukaryota</taxon>
        <taxon>Metazoa</taxon>
        <taxon>Ecdysozoa</taxon>
        <taxon>Arthropoda</taxon>
        <taxon>Hexapoda</taxon>
        <taxon>Insecta</taxon>
        <taxon>Pterygota</taxon>
        <taxon>Neoptera</taxon>
        <taxon>Endopterygota</taxon>
        <taxon>Lepidoptera</taxon>
        <taxon>Glossata</taxon>
        <taxon>Ditrysia</taxon>
        <taxon>Bombycoidea</taxon>
        <taxon>Sphingidae</taxon>
        <taxon>Sphinginae</taxon>
        <taxon>Sphingini</taxon>
        <taxon>Manduca</taxon>
    </lineage>
</organism>
<dbReference type="EMBL" id="JH668670">
    <property type="protein sequence ID" value="KAG6460441.1"/>
    <property type="molecule type" value="Genomic_DNA"/>
</dbReference>
<evidence type="ECO:0000256" key="4">
    <source>
        <dbReference type="ARBA" id="ARBA00022461"/>
    </source>
</evidence>
<evidence type="ECO:0000256" key="9">
    <source>
        <dbReference type="ARBA" id="ARBA00023136"/>
    </source>
</evidence>
<reference evidence="14" key="1">
    <citation type="journal article" date="2016" name="Insect Biochem. Mol. Biol.">
        <title>Multifaceted biological insights from a draft genome sequence of the tobacco hornworm moth, Manduca sexta.</title>
        <authorList>
            <person name="Kanost M.R."/>
            <person name="Arrese E.L."/>
            <person name="Cao X."/>
            <person name="Chen Y.R."/>
            <person name="Chellapilla S."/>
            <person name="Goldsmith M.R."/>
            <person name="Grosse-Wilde E."/>
            <person name="Heckel D.G."/>
            <person name="Herndon N."/>
            <person name="Jiang H."/>
            <person name="Papanicolaou A."/>
            <person name="Qu J."/>
            <person name="Soulages J.L."/>
            <person name="Vogel H."/>
            <person name="Walters J."/>
            <person name="Waterhouse R.M."/>
            <person name="Ahn S.J."/>
            <person name="Almeida F.C."/>
            <person name="An C."/>
            <person name="Aqrawi P."/>
            <person name="Bretschneider A."/>
            <person name="Bryant W.B."/>
            <person name="Bucks S."/>
            <person name="Chao H."/>
            <person name="Chevignon G."/>
            <person name="Christen J.M."/>
            <person name="Clarke D.F."/>
            <person name="Dittmer N.T."/>
            <person name="Ferguson L.C.F."/>
            <person name="Garavelou S."/>
            <person name="Gordon K.H.J."/>
            <person name="Gunaratna R.T."/>
            <person name="Han Y."/>
            <person name="Hauser F."/>
            <person name="He Y."/>
            <person name="Heidel-Fischer H."/>
            <person name="Hirsh A."/>
            <person name="Hu Y."/>
            <person name="Jiang H."/>
            <person name="Kalra D."/>
            <person name="Klinner C."/>
            <person name="Konig C."/>
            <person name="Kovar C."/>
            <person name="Kroll A.R."/>
            <person name="Kuwar S.S."/>
            <person name="Lee S.L."/>
            <person name="Lehman R."/>
            <person name="Li K."/>
            <person name="Li Z."/>
            <person name="Liang H."/>
            <person name="Lovelace S."/>
            <person name="Lu Z."/>
            <person name="Mansfield J.H."/>
            <person name="McCulloch K.J."/>
            <person name="Mathew T."/>
            <person name="Morton B."/>
            <person name="Muzny D.M."/>
            <person name="Neunemann D."/>
            <person name="Ongeri F."/>
            <person name="Pauchet Y."/>
            <person name="Pu L.L."/>
            <person name="Pyrousis I."/>
            <person name="Rao X.J."/>
            <person name="Redding A."/>
            <person name="Roesel C."/>
            <person name="Sanchez-Gracia A."/>
            <person name="Schaack S."/>
            <person name="Shukla A."/>
            <person name="Tetreau G."/>
            <person name="Wang Y."/>
            <person name="Xiong G.H."/>
            <person name="Traut W."/>
            <person name="Walsh T.K."/>
            <person name="Worley K.C."/>
            <person name="Wu D."/>
            <person name="Wu W."/>
            <person name="Wu Y.Q."/>
            <person name="Zhang X."/>
            <person name="Zou Z."/>
            <person name="Zucker H."/>
            <person name="Briscoe A.D."/>
            <person name="Burmester T."/>
            <person name="Clem R.J."/>
            <person name="Feyereisen R."/>
            <person name="Grimmelikhuijzen C.J.P."/>
            <person name="Hamodrakas S.J."/>
            <person name="Hansson B.S."/>
            <person name="Huguet E."/>
            <person name="Jermiin L.S."/>
            <person name="Lan Q."/>
            <person name="Lehman H.K."/>
            <person name="Lorenzen M."/>
            <person name="Merzendorfer H."/>
            <person name="Michalopoulos I."/>
            <person name="Morton D.B."/>
            <person name="Muthukrishnan S."/>
            <person name="Oakeshott J.G."/>
            <person name="Palmer W."/>
            <person name="Park Y."/>
            <person name="Passarelli A.L."/>
            <person name="Rozas J."/>
            <person name="Schwartz L.M."/>
            <person name="Smith W."/>
            <person name="Southgate A."/>
            <person name="Vilcinskas A."/>
            <person name="Vogt R."/>
            <person name="Wang P."/>
            <person name="Werren J."/>
            <person name="Yu X.Q."/>
            <person name="Zhou J.J."/>
            <person name="Brown S.J."/>
            <person name="Scherer S.E."/>
            <person name="Richards S."/>
            <person name="Blissard G.W."/>
        </authorList>
    </citation>
    <scope>NUCLEOTIDE SEQUENCE</scope>
</reference>
<comment type="similarity">
    <text evidence="2 12">Belongs to the amiloride-sensitive sodium channel (TC 1.A.6) family.</text>
</comment>
<dbReference type="GO" id="GO:0005886">
    <property type="term" value="C:plasma membrane"/>
    <property type="evidence" value="ECO:0007669"/>
    <property type="project" value="TreeGrafter"/>
</dbReference>
<evidence type="ECO:0000256" key="8">
    <source>
        <dbReference type="ARBA" id="ARBA00023065"/>
    </source>
</evidence>
<dbReference type="PANTHER" id="PTHR11690">
    <property type="entry name" value="AMILORIDE-SENSITIVE SODIUM CHANNEL-RELATED"/>
    <property type="match status" value="1"/>
</dbReference>
<evidence type="ECO:0000256" key="12">
    <source>
        <dbReference type="RuleBase" id="RU000679"/>
    </source>
</evidence>
<feature type="transmembrane region" description="Helical" evidence="13">
    <location>
        <begin position="424"/>
        <end position="451"/>
    </location>
</feature>
<gene>
    <name evidence="14" type="ORF">O3G_MSEX011971</name>
</gene>
<evidence type="ECO:0008006" key="16">
    <source>
        <dbReference type="Google" id="ProtNLM"/>
    </source>
</evidence>
<evidence type="ECO:0000256" key="10">
    <source>
        <dbReference type="ARBA" id="ARBA00023201"/>
    </source>
</evidence>
<dbReference type="AlphaFoldDB" id="A0A921ZP39"/>
<proteinExistence type="inferred from homology"/>
<evidence type="ECO:0000256" key="2">
    <source>
        <dbReference type="ARBA" id="ARBA00007193"/>
    </source>
</evidence>
<dbReference type="Pfam" id="PF00858">
    <property type="entry name" value="ASC"/>
    <property type="match status" value="1"/>
</dbReference>
<sequence length="506" mass="58096">MYIDYGYRQKDSFIKKLGKWTWKTSVNLGRDFCLRTTIHGFQHIAQPGRYWFERLLWFGLTMVAIIGAVGVTRDQWQRYNENPTVVTLEKNFRTWQYSVPAITACIENRVDPGKLPLVIKKYWNVSPEDGRYQYYSRFINVVANSDLLHLEGYNEFKDDVQLDVDLHQVAVDVMPEVQIKTIVSEDLKAQNFTWTPVMTEAGACYVTNSLANYDVTIGKADSNVSHSSPIVCHYSSQVCYIMFEIINVTNFYIHSPYDVMDITTPASKVYLTLSRFTDLSVMESGCGKGVRELSSQRRGCLYNDEPMNKKTRVYSTNSCRYSCRSQLSIRLCGCRPFYYFYEEGPACSPAGMSCLAKYSQQLASIAGVRCVCNPQCLDIVFREIAIKDTIWDQGIFATRGSGRYTIQAPRSRYTREIVFHFQDLVVSFGGAAGLFLGASFISLVEIMYFGLERVFKKVFQKPEKKTHQVKKPRNSYEATRVLELTKILEENRGYELNTKIKFEGGF</sequence>
<feature type="transmembrane region" description="Helical" evidence="13">
    <location>
        <begin position="55"/>
        <end position="72"/>
    </location>
</feature>
<dbReference type="Gene3D" id="1.10.287.770">
    <property type="entry name" value="YojJ-like"/>
    <property type="match status" value="1"/>
</dbReference>
<accession>A0A921ZP39</accession>